<proteinExistence type="predicted"/>
<evidence type="ECO:0000256" key="4">
    <source>
        <dbReference type="ARBA" id="ARBA00022989"/>
    </source>
</evidence>
<dbReference type="InterPro" id="IPR050475">
    <property type="entry name" value="Prenyltransferase_related"/>
</dbReference>
<dbReference type="PANTHER" id="PTHR42723:SF1">
    <property type="entry name" value="CHLOROPHYLL SYNTHASE, CHLOROPLASTIC"/>
    <property type="match status" value="1"/>
</dbReference>
<evidence type="ECO:0000313" key="7">
    <source>
        <dbReference type="EMBL" id="QES87802.1"/>
    </source>
</evidence>
<feature type="transmembrane region" description="Helical" evidence="6">
    <location>
        <begin position="224"/>
        <end position="253"/>
    </location>
</feature>
<dbReference type="Gene3D" id="1.20.120.1780">
    <property type="entry name" value="UbiA prenyltransferase"/>
    <property type="match status" value="1"/>
</dbReference>
<feature type="transmembrane region" description="Helical" evidence="6">
    <location>
        <begin position="12"/>
        <end position="32"/>
    </location>
</feature>
<dbReference type="Proteomes" id="UP000292424">
    <property type="component" value="Chromosome"/>
</dbReference>
<gene>
    <name evidence="7" type="ORF">E0W69_003670</name>
</gene>
<dbReference type="InterPro" id="IPR000537">
    <property type="entry name" value="UbiA_prenyltransferase"/>
</dbReference>
<keyword evidence="3 6" id="KW-0812">Transmembrane</keyword>
<sequence length="312" mass="36018">MLKRFKAFFQLIRLPNLVFIALTQILFHFFVIRPVLDKGHIISSLRGHNLAILIFATISITAAGFIINDYFDLNGDLIRRSKSVVIGKYIHRHWALACHITMSLFGIALGFYLDFTSTIYFLGLFNFCCTFLLFVYSIALKKRPLLGNVLISLLTSWVIIVCTWCETLGIYHSGNIVDASKITRLTLMYAGFAFIISIIREALKDLEDIDIDRKLKYDTMPIKWGVNASRVFIIVWMIVMIGALSAFFFYLLIIKRWIGAGYCAVFLIAPMLILFFKFLKAKNRKDFKWVRSKIKWVMLLGILSMLIIQSKY</sequence>
<keyword evidence="8" id="KW-1185">Reference proteome</keyword>
<accession>A0A5P2G1U0</accession>
<name>A0A5P2G1U0_9BACT</name>
<keyword evidence="7" id="KW-0830">Ubiquinone</keyword>
<dbReference type="InterPro" id="IPR044878">
    <property type="entry name" value="UbiA_sf"/>
</dbReference>
<protein>
    <submittedName>
        <fullName evidence="7">Ubiquinone biosynthesis protein UbiA</fullName>
    </submittedName>
</protein>
<feature type="transmembrane region" description="Helical" evidence="6">
    <location>
        <begin position="119"/>
        <end position="138"/>
    </location>
</feature>
<dbReference type="Gene3D" id="1.10.357.140">
    <property type="entry name" value="UbiA prenyltransferase"/>
    <property type="match status" value="1"/>
</dbReference>
<evidence type="ECO:0000256" key="3">
    <source>
        <dbReference type="ARBA" id="ARBA00022692"/>
    </source>
</evidence>
<dbReference type="EMBL" id="CP044016">
    <property type="protein sequence ID" value="QES87802.1"/>
    <property type="molecule type" value="Genomic_DNA"/>
</dbReference>
<dbReference type="AlphaFoldDB" id="A0A5P2G1U0"/>
<reference evidence="7 8" key="1">
    <citation type="submission" date="2019-09" db="EMBL/GenBank/DDBJ databases">
        <title>Complete genome sequence of Arachidicoccus sp. B3-10 isolated from apple orchard soil.</title>
        <authorList>
            <person name="Kim H.S."/>
            <person name="Han K.-I."/>
            <person name="Suh M.K."/>
            <person name="Lee K.C."/>
            <person name="Eom M.K."/>
            <person name="Kim J.-S."/>
            <person name="Kang S.W."/>
            <person name="Sin Y."/>
            <person name="Lee J.-S."/>
        </authorList>
    </citation>
    <scope>NUCLEOTIDE SEQUENCE [LARGE SCALE GENOMIC DNA]</scope>
    <source>
        <strain evidence="7 8">B3-10</strain>
    </source>
</reference>
<evidence type="ECO:0000256" key="2">
    <source>
        <dbReference type="ARBA" id="ARBA00022475"/>
    </source>
</evidence>
<dbReference type="CDD" id="cd13961">
    <property type="entry name" value="PT_UbiA_DGGGPS"/>
    <property type="match status" value="1"/>
</dbReference>
<feature type="transmembrane region" description="Helical" evidence="6">
    <location>
        <begin position="52"/>
        <end position="73"/>
    </location>
</feature>
<keyword evidence="5 6" id="KW-0472">Membrane</keyword>
<organism evidence="7 8">
    <name type="scientific">Rhizosphaericola mali</name>
    <dbReference type="NCBI Taxonomy" id="2545455"/>
    <lineage>
        <taxon>Bacteria</taxon>
        <taxon>Pseudomonadati</taxon>
        <taxon>Bacteroidota</taxon>
        <taxon>Chitinophagia</taxon>
        <taxon>Chitinophagales</taxon>
        <taxon>Chitinophagaceae</taxon>
        <taxon>Rhizosphaericola</taxon>
    </lineage>
</organism>
<keyword evidence="2" id="KW-1003">Cell membrane</keyword>
<dbReference type="OrthoDB" id="9811562at2"/>
<feature type="transmembrane region" description="Helical" evidence="6">
    <location>
        <begin position="145"/>
        <end position="170"/>
    </location>
</feature>
<dbReference type="PANTHER" id="PTHR42723">
    <property type="entry name" value="CHLOROPHYLL SYNTHASE"/>
    <property type="match status" value="1"/>
</dbReference>
<comment type="subcellular location">
    <subcellularLocation>
        <location evidence="1">Membrane</location>
        <topology evidence="1">Multi-pass membrane protein</topology>
    </subcellularLocation>
</comment>
<dbReference type="KEGG" id="arac:E0W69_003670"/>
<evidence type="ECO:0000256" key="5">
    <source>
        <dbReference type="ARBA" id="ARBA00023136"/>
    </source>
</evidence>
<evidence type="ECO:0000256" key="1">
    <source>
        <dbReference type="ARBA" id="ARBA00004141"/>
    </source>
</evidence>
<dbReference type="GO" id="GO:0016020">
    <property type="term" value="C:membrane"/>
    <property type="evidence" value="ECO:0007669"/>
    <property type="project" value="UniProtKB-SubCell"/>
</dbReference>
<evidence type="ECO:0000256" key="6">
    <source>
        <dbReference type="SAM" id="Phobius"/>
    </source>
</evidence>
<keyword evidence="4 6" id="KW-1133">Transmembrane helix</keyword>
<evidence type="ECO:0000313" key="8">
    <source>
        <dbReference type="Proteomes" id="UP000292424"/>
    </source>
</evidence>
<dbReference type="GO" id="GO:0016765">
    <property type="term" value="F:transferase activity, transferring alkyl or aryl (other than methyl) groups"/>
    <property type="evidence" value="ECO:0007669"/>
    <property type="project" value="InterPro"/>
</dbReference>
<feature type="transmembrane region" description="Helical" evidence="6">
    <location>
        <begin position="182"/>
        <end position="203"/>
    </location>
</feature>
<dbReference type="Pfam" id="PF01040">
    <property type="entry name" value="UbiA"/>
    <property type="match status" value="1"/>
</dbReference>
<feature type="transmembrane region" description="Helical" evidence="6">
    <location>
        <begin position="259"/>
        <end position="279"/>
    </location>
</feature>
<feature type="transmembrane region" description="Helical" evidence="6">
    <location>
        <begin position="94"/>
        <end position="113"/>
    </location>
</feature>
<feature type="transmembrane region" description="Helical" evidence="6">
    <location>
        <begin position="294"/>
        <end position="310"/>
    </location>
</feature>